<dbReference type="PANTHER" id="PTHR24258">
    <property type="entry name" value="SERINE PROTEASE-RELATED"/>
    <property type="match status" value="1"/>
</dbReference>
<evidence type="ECO:0000256" key="2">
    <source>
        <dbReference type="SAM" id="SignalP"/>
    </source>
</evidence>
<keyword evidence="2" id="KW-0732">Signal</keyword>
<gene>
    <name evidence="4" type="ORF">DGAL_LOCUS16617</name>
</gene>
<dbReference type="FunFam" id="2.40.10.10:FF:000068">
    <property type="entry name" value="transmembrane protease serine 2"/>
    <property type="match status" value="1"/>
</dbReference>
<comment type="caution">
    <text evidence="4">The sequence shown here is derived from an EMBL/GenBank/DDBJ whole genome shotgun (WGS) entry which is preliminary data.</text>
</comment>
<dbReference type="CDD" id="cd00190">
    <property type="entry name" value="Tryp_SPc"/>
    <property type="match status" value="1"/>
</dbReference>
<keyword evidence="1" id="KW-1015">Disulfide bond</keyword>
<dbReference type="SMART" id="SM00020">
    <property type="entry name" value="Tryp_SPc"/>
    <property type="match status" value="1"/>
</dbReference>
<dbReference type="Gene3D" id="2.40.10.10">
    <property type="entry name" value="Trypsin-like serine proteases"/>
    <property type="match status" value="1"/>
</dbReference>
<sequence length="253" mass="27795">MKCVVIVIAFIGSALAISQGDDAQVGEFPYIVSVTHNDEHICGGFVYSNYFVLTAASCLIGKSPWDTTVVVAQLSLIQQDPDEIRIQALNFYINPEYNETFRTNDLALIKMNQPIPYGRYVNFSYYDEVNDTDTSAVVMGWGATQDGGPPSSKLRKAIVSLPADCQSYGIDEFVYNTMICAGISEQDTSSPCNFDQGSPLVQDNFVVGIVSKNRGCNGNFPPTIYTRLSAFHVWIASVAGKQPIPQWISMDQV</sequence>
<dbReference type="SUPFAM" id="SSF50494">
    <property type="entry name" value="Trypsin-like serine proteases"/>
    <property type="match status" value="1"/>
</dbReference>
<evidence type="ECO:0000259" key="3">
    <source>
        <dbReference type="PROSITE" id="PS50240"/>
    </source>
</evidence>
<dbReference type="EMBL" id="CAKKLH010000332">
    <property type="protein sequence ID" value="CAH0112824.1"/>
    <property type="molecule type" value="Genomic_DNA"/>
</dbReference>
<dbReference type="InterPro" id="IPR001314">
    <property type="entry name" value="Peptidase_S1A"/>
</dbReference>
<proteinExistence type="predicted"/>
<organism evidence="4 5">
    <name type="scientific">Daphnia galeata</name>
    <dbReference type="NCBI Taxonomy" id="27404"/>
    <lineage>
        <taxon>Eukaryota</taxon>
        <taxon>Metazoa</taxon>
        <taxon>Ecdysozoa</taxon>
        <taxon>Arthropoda</taxon>
        <taxon>Crustacea</taxon>
        <taxon>Branchiopoda</taxon>
        <taxon>Diplostraca</taxon>
        <taxon>Cladocera</taxon>
        <taxon>Anomopoda</taxon>
        <taxon>Daphniidae</taxon>
        <taxon>Daphnia</taxon>
    </lineage>
</organism>
<dbReference type="PRINTS" id="PR00722">
    <property type="entry name" value="CHYMOTRYPSIN"/>
</dbReference>
<dbReference type="OrthoDB" id="10059102at2759"/>
<dbReference type="GO" id="GO:0006508">
    <property type="term" value="P:proteolysis"/>
    <property type="evidence" value="ECO:0007669"/>
    <property type="project" value="InterPro"/>
</dbReference>
<name>A0A8J2WV52_9CRUS</name>
<dbReference type="InterPro" id="IPR043504">
    <property type="entry name" value="Peptidase_S1_PA_chymotrypsin"/>
</dbReference>
<dbReference type="InterPro" id="IPR009003">
    <property type="entry name" value="Peptidase_S1_PA"/>
</dbReference>
<dbReference type="Pfam" id="PF00089">
    <property type="entry name" value="Trypsin"/>
    <property type="match status" value="1"/>
</dbReference>
<dbReference type="PANTHER" id="PTHR24258:SF140">
    <property type="entry name" value="BCDNA.GH08420-RELATED"/>
    <property type="match status" value="1"/>
</dbReference>
<evidence type="ECO:0000313" key="4">
    <source>
        <dbReference type="EMBL" id="CAH0112824.1"/>
    </source>
</evidence>
<dbReference type="Proteomes" id="UP000789390">
    <property type="component" value="Unassembled WGS sequence"/>
</dbReference>
<feature type="chain" id="PRO_5035239150" description="Peptidase S1 domain-containing protein" evidence="2">
    <location>
        <begin position="17"/>
        <end position="253"/>
    </location>
</feature>
<dbReference type="GO" id="GO:0004252">
    <property type="term" value="F:serine-type endopeptidase activity"/>
    <property type="evidence" value="ECO:0007669"/>
    <property type="project" value="InterPro"/>
</dbReference>
<dbReference type="AlphaFoldDB" id="A0A8J2WV52"/>
<dbReference type="InterPro" id="IPR001254">
    <property type="entry name" value="Trypsin_dom"/>
</dbReference>
<evidence type="ECO:0000313" key="5">
    <source>
        <dbReference type="Proteomes" id="UP000789390"/>
    </source>
</evidence>
<dbReference type="PROSITE" id="PS50240">
    <property type="entry name" value="TRYPSIN_DOM"/>
    <property type="match status" value="1"/>
</dbReference>
<evidence type="ECO:0000256" key="1">
    <source>
        <dbReference type="ARBA" id="ARBA00023157"/>
    </source>
</evidence>
<feature type="signal peptide" evidence="2">
    <location>
        <begin position="1"/>
        <end position="16"/>
    </location>
</feature>
<feature type="domain" description="Peptidase S1" evidence="3">
    <location>
        <begin position="17"/>
        <end position="240"/>
    </location>
</feature>
<keyword evidence="5" id="KW-1185">Reference proteome</keyword>
<accession>A0A8J2WV52</accession>
<reference evidence="4" key="1">
    <citation type="submission" date="2021-11" db="EMBL/GenBank/DDBJ databases">
        <authorList>
            <person name="Schell T."/>
        </authorList>
    </citation>
    <scope>NUCLEOTIDE SEQUENCE</scope>
    <source>
        <strain evidence="4">M5</strain>
    </source>
</reference>
<protein>
    <recommendedName>
        <fullName evidence="3">Peptidase S1 domain-containing protein</fullName>
    </recommendedName>
</protein>